<keyword evidence="2" id="KW-0418">Kinase</keyword>
<dbReference type="CDD" id="cd23763">
    <property type="entry name" value="ASKHA_ATPase_ROK"/>
    <property type="match status" value="1"/>
</dbReference>
<dbReference type="InterPro" id="IPR036390">
    <property type="entry name" value="WH_DNA-bd_sf"/>
</dbReference>
<name>A0A380BXH0_SPHSI</name>
<dbReference type="Gene3D" id="3.30.420.40">
    <property type="match status" value="2"/>
</dbReference>
<dbReference type="RefSeq" id="WP_258862121.1">
    <property type="nucleotide sequence ID" value="NZ_UGYW01000002.1"/>
</dbReference>
<evidence type="ECO:0000313" key="3">
    <source>
        <dbReference type="Proteomes" id="UP000254893"/>
    </source>
</evidence>
<keyword evidence="2" id="KW-0808">Transferase</keyword>
<evidence type="ECO:0000313" key="2">
    <source>
        <dbReference type="EMBL" id="SUJ07730.1"/>
    </source>
</evidence>
<comment type="similarity">
    <text evidence="1">Belongs to the ROK (NagC/XylR) family.</text>
</comment>
<gene>
    <name evidence="2" type="primary">bglK</name>
    <name evidence="2" type="ORF">NCTC11388_01801</name>
</gene>
<dbReference type="PANTHER" id="PTHR18964:SF149">
    <property type="entry name" value="BIFUNCTIONAL UDP-N-ACETYLGLUCOSAMINE 2-EPIMERASE_N-ACETYLMANNOSAMINE KINASE"/>
    <property type="match status" value="1"/>
</dbReference>
<dbReference type="Gene3D" id="1.10.10.10">
    <property type="entry name" value="Winged helix-like DNA-binding domain superfamily/Winged helix DNA-binding domain"/>
    <property type="match status" value="1"/>
</dbReference>
<reference evidence="2 3" key="1">
    <citation type="submission" date="2018-06" db="EMBL/GenBank/DDBJ databases">
        <authorList>
            <consortium name="Pathogen Informatics"/>
            <person name="Doyle S."/>
        </authorList>
    </citation>
    <scope>NUCLEOTIDE SEQUENCE [LARGE SCALE GENOMIC DNA]</scope>
    <source>
        <strain evidence="2 3">NCTC11388</strain>
    </source>
</reference>
<organism evidence="2 3">
    <name type="scientific">Sphingobacterium spiritivorum</name>
    <name type="common">Flavobacterium spiritivorum</name>
    <dbReference type="NCBI Taxonomy" id="258"/>
    <lineage>
        <taxon>Bacteria</taxon>
        <taxon>Pseudomonadati</taxon>
        <taxon>Bacteroidota</taxon>
        <taxon>Sphingobacteriia</taxon>
        <taxon>Sphingobacteriales</taxon>
        <taxon>Sphingobacteriaceae</taxon>
        <taxon>Sphingobacterium</taxon>
    </lineage>
</organism>
<proteinExistence type="inferred from homology"/>
<dbReference type="EC" id="2.7.1.85" evidence="2"/>
<dbReference type="SUPFAM" id="SSF46785">
    <property type="entry name" value="Winged helix' DNA-binding domain"/>
    <property type="match status" value="1"/>
</dbReference>
<evidence type="ECO:0000256" key="1">
    <source>
        <dbReference type="ARBA" id="ARBA00006479"/>
    </source>
</evidence>
<dbReference type="Pfam" id="PF00480">
    <property type="entry name" value="ROK"/>
    <property type="match status" value="1"/>
</dbReference>
<dbReference type="EMBL" id="UGYW01000002">
    <property type="protein sequence ID" value="SUJ07730.1"/>
    <property type="molecule type" value="Genomic_DNA"/>
</dbReference>
<dbReference type="PANTHER" id="PTHR18964">
    <property type="entry name" value="ROK (REPRESSOR, ORF, KINASE) FAMILY"/>
    <property type="match status" value="1"/>
</dbReference>
<sequence>MEKSNLSHKELILSILYYNKSHSIADLSIKTRKSIPSISKIINELHFNQLVIEDGLAPSTGGRRPTTYCINSNLNKYILSVAIDQHYSRAVIFNLSNEARTPVLEIENNFNTPDIAFQNIIDLIKQTLEHDNYNSDNVLGIGISMPGFVDTAQGTNGSFKDKNENLYNIKLEVENRFQIPTYLENDSTAIAIAEQYLGKAKDTSHALIINIGWGVGLGIIVDNKLFRGYSGYAGEFSHIPLSASDKLCSCGKKRMSGS</sequence>
<dbReference type="Proteomes" id="UP000254893">
    <property type="component" value="Unassembled WGS sequence"/>
</dbReference>
<dbReference type="AlphaFoldDB" id="A0A380BXH0"/>
<dbReference type="InterPro" id="IPR043129">
    <property type="entry name" value="ATPase_NBD"/>
</dbReference>
<accession>A0A380BXH0</accession>
<dbReference type="InterPro" id="IPR000600">
    <property type="entry name" value="ROK"/>
</dbReference>
<dbReference type="GO" id="GO:0047700">
    <property type="term" value="F:beta-glucoside kinase activity"/>
    <property type="evidence" value="ECO:0007669"/>
    <property type="project" value="UniProtKB-EC"/>
</dbReference>
<dbReference type="InterPro" id="IPR036388">
    <property type="entry name" value="WH-like_DNA-bd_sf"/>
</dbReference>
<dbReference type="SUPFAM" id="SSF53067">
    <property type="entry name" value="Actin-like ATPase domain"/>
    <property type="match status" value="1"/>
</dbReference>
<protein>
    <submittedName>
        <fullName evidence="2">Beta-glucoside kinase</fullName>
        <ecNumber evidence="2">2.7.1.85</ecNumber>
    </submittedName>
</protein>